<dbReference type="PANTHER" id="PTHR33371">
    <property type="entry name" value="INTERMEMBRANE PHOSPHOLIPID TRANSPORT SYSTEM BINDING PROTEIN MLAD-RELATED"/>
    <property type="match status" value="1"/>
</dbReference>
<name>A0ABS1M231_9NOCA</name>
<dbReference type="NCBIfam" id="TIGR00996">
    <property type="entry name" value="Mtu_fam_mce"/>
    <property type="match status" value="1"/>
</dbReference>
<dbReference type="Proteomes" id="UP000602198">
    <property type="component" value="Unassembled WGS sequence"/>
</dbReference>
<reference evidence="4 5" key="1">
    <citation type="submission" date="2021-01" db="EMBL/GenBank/DDBJ databases">
        <title>WGS of actinomycetes isolated from Thailand.</title>
        <authorList>
            <person name="Thawai C."/>
        </authorList>
    </citation>
    <scope>NUCLEOTIDE SEQUENCE [LARGE SCALE GENOMIC DNA]</scope>
    <source>
        <strain evidence="4 5">LPG 2</strain>
    </source>
</reference>
<feature type="region of interest" description="Disordered" evidence="1">
    <location>
        <begin position="344"/>
        <end position="381"/>
    </location>
</feature>
<comment type="caution">
    <text evidence="4">The sequence shown here is derived from an EMBL/GenBank/DDBJ whole genome shotgun (WGS) entry which is preliminary data.</text>
</comment>
<feature type="domain" description="Mammalian cell entry C-terminal" evidence="3">
    <location>
        <begin position="115"/>
        <end position="286"/>
    </location>
</feature>
<evidence type="ECO:0000259" key="3">
    <source>
        <dbReference type="Pfam" id="PF11887"/>
    </source>
</evidence>
<evidence type="ECO:0000256" key="1">
    <source>
        <dbReference type="SAM" id="MobiDB-lite"/>
    </source>
</evidence>
<feature type="compositionally biased region" description="Polar residues" evidence="1">
    <location>
        <begin position="344"/>
        <end position="355"/>
    </location>
</feature>
<evidence type="ECO:0000259" key="2">
    <source>
        <dbReference type="Pfam" id="PF02470"/>
    </source>
</evidence>
<dbReference type="InterPro" id="IPR024516">
    <property type="entry name" value="Mce_C"/>
</dbReference>
<dbReference type="Pfam" id="PF02470">
    <property type="entry name" value="MlaD"/>
    <property type="match status" value="1"/>
</dbReference>
<dbReference type="Pfam" id="PF11887">
    <property type="entry name" value="Mce4_CUP1"/>
    <property type="match status" value="1"/>
</dbReference>
<feature type="domain" description="Mce/MlaD" evidence="2">
    <location>
        <begin position="32"/>
        <end position="108"/>
    </location>
</feature>
<dbReference type="InterPro" id="IPR052336">
    <property type="entry name" value="MlaD_Phospholipid_Transporter"/>
</dbReference>
<protein>
    <submittedName>
        <fullName evidence="4">MCE family protein</fullName>
    </submittedName>
</protein>
<dbReference type="EMBL" id="JAERRJ010000002">
    <property type="protein sequence ID" value="MBL1074269.1"/>
    <property type="molecule type" value="Genomic_DNA"/>
</dbReference>
<keyword evidence="5" id="KW-1185">Reference proteome</keyword>
<proteinExistence type="predicted"/>
<evidence type="ECO:0000313" key="5">
    <source>
        <dbReference type="Proteomes" id="UP000602198"/>
    </source>
</evidence>
<dbReference type="InterPro" id="IPR005693">
    <property type="entry name" value="Mce"/>
</dbReference>
<gene>
    <name evidence="4" type="ORF">JK358_07650</name>
</gene>
<accession>A0ABS1M231</accession>
<dbReference type="PANTHER" id="PTHR33371:SF16">
    <property type="entry name" value="MCE-FAMILY PROTEIN MCE3F"/>
    <property type="match status" value="1"/>
</dbReference>
<sequence length="381" mass="41456">MLLSNLSLVALMAVGSAYLLIDIARVKLPGSTYTVTVQYDRSGGLQAGNDVTWRGYRVGSVESVEIIDGGSGIAAVTEIEEKYRIPSDTEIKIAALSGAGEQYIDFRPNTDSGPYLADGDVIRFDPQHMSSPTPIWEALANSDDLFAQIDPAKFEVILNELDIALSGGQDQLRALIDGASLAMAGLDDRLPQTVNLLENLQVISDTTTMAQPDLGTLTRNSRILMDQLNAANAELRELLDRAPGQLALADQVLERNMDPIQLLLNNFAAIVKAAQLRTPAIRALFPSLVPGTYAMGVPAHDNEFYTVVDIWPRPFCRYSTMPSAWFVVQDGTFGRWNYCTNPPADQQIRGSSNAPRPNVPDNGAQMPTGVDPNERTLPPVR</sequence>
<evidence type="ECO:0000313" key="4">
    <source>
        <dbReference type="EMBL" id="MBL1074269.1"/>
    </source>
</evidence>
<organism evidence="4 5">
    <name type="scientific">Nocardia acididurans</name>
    <dbReference type="NCBI Taxonomy" id="2802282"/>
    <lineage>
        <taxon>Bacteria</taxon>
        <taxon>Bacillati</taxon>
        <taxon>Actinomycetota</taxon>
        <taxon>Actinomycetes</taxon>
        <taxon>Mycobacteriales</taxon>
        <taxon>Nocardiaceae</taxon>
        <taxon>Nocardia</taxon>
    </lineage>
</organism>
<dbReference type="InterPro" id="IPR003399">
    <property type="entry name" value="Mce/MlaD"/>
</dbReference>